<dbReference type="InterPro" id="IPR036291">
    <property type="entry name" value="NAD(P)-bd_dom_sf"/>
</dbReference>
<name>A0A3E0HLD1_9PSEU</name>
<dbReference type="InterPro" id="IPR050259">
    <property type="entry name" value="SDR"/>
</dbReference>
<organism evidence="3 4">
    <name type="scientific">Kutzneria buriramensis</name>
    <dbReference type="NCBI Taxonomy" id="1045776"/>
    <lineage>
        <taxon>Bacteria</taxon>
        <taxon>Bacillati</taxon>
        <taxon>Actinomycetota</taxon>
        <taxon>Actinomycetes</taxon>
        <taxon>Pseudonocardiales</taxon>
        <taxon>Pseudonocardiaceae</taxon>
        <taxon>Kutzneria</taxon>
    </lineage>
</organism>
<dbReference type="RefSeq" id="WP_170217633.1">
    <property type="nucleotide sequence ID" value="NZ_CP144375.1"/>
</dbReference>
<comment type="similarity">
    <text evidence="1 2">Belongs to the short-chain dehydrogenases/reductases (SDR) family.</text>
</comment>
<evidence type="ECO:0000256" key="2">
    <source>
        <dbReference type="RuleBase" id="RU000363"/>
    </source>
</evidence>
<dbReference type="InterPro" id="IPR002347">
    <property type="entry name" value="SDR_fam"/>
</dbReference>
<dbReference type="SUPFAM" id="SSF51735">
    <property type="entry name" value="NAD(P)-binding Rossmann-fold domains"/>
    <property type="match status" value="1"/>
</dbReference>
<proteinExistence type="inferred from homology"/>
<evidence type="ECO:0000313" key="4">
    <source>
        <dbReference type="Proteomes" id="UP000256269"/>
    </source>
</evidence>
<accession>A0A3E0HLD1</accession>
<dbReference type="PANTHER" id="PTHR42879:SF2">
    <property type="entry name" value="3-OXOACYL-[ACYL-CARRIER-PROTEIN] REDUCTASE FABG"/>
    <property type="match status" value="1"/>
</dbReference>
<dbReference type="PRINTS" id="PR00080">
    <property type="entry name" value="SDRFAMILY"/>
</dbReference>
<dbReference type="Gene3D" id="3.40.50.720">
    <property type="entry name" value="NAD(P)-binding Rossmann-like Domain"/>
    <property type="match status" value="1"/>
</dbReference>
<comment type="caution">
    <text evidence="3">The sequence shown here is derived from an EMBL/GenBank/DDBJ whole genome shotgun (WGS) entry which is preliminary data.</text>
</comment>
<gene>
    <name evidence="3" type="ORF">BCF44_106392</name>
</gene>
<dbReference type="Proteomes" id="UP000256269">
    <property type="component" value="Unassembled WGS sequence"/>
</dbReference>
<dbReference type="EMBL" id="QUNO01000006">
    <property type="protein sequence ID" value="REH47227.1"/>
    <property type="molecule type" value="Genomic_DNA"/>
</dbReference>
<evidence type="ECO:0000256" key="1">
    <source>
        <dbReference type="ARBA" id="ARBA00006484"/>
    </source>
</evidence>
<keyword evidence="4" id="KW-1185">Reference proteome</keyword>
<sequence length="245" mass="25079">MTLEGRAALVTGAGRGIGRALAVGLGELGANLVLVARSKDELDETAALVATSAKVITADLGDLAQVAAVAEQAGAVDVLINNAAVPWPAGPTANVDPAAYAAAIAVNVTGVVALTIGVLPGMLARGWGRIVNLSSGVTQVPKFMIGGNAYTTTKIAVEGHSRNLAAELDGTGVTVNIYQPGTVDTSMQTWVREEGSDHMSSATKAYFTDAHERGALLTPEFSAGRLIERLAGDDTGQTWFAVDPK</sequence>
<evidence type="ECO:0000313" key="3">
    <source>
        <dbReference type="EMBL" id="REH47227.1"/>
    </source>
</evidence>
<dbReference type="CDD" id="cd05233">
    <property type="entry name" value="SDR_c"/>
    <property type="match status" value="1"/>
</dbReference>
<protein>
    <submittedName>
        <fullName evidence="3">Gluconate 5-dehydrogenase</fullName>
    </submittedName>
</protein>
<dbReference type="AlphaFoldDB" id="A0A3E0HLD1"/>
<dbReference type="PANTHER" id="PTHR42879">
    <property type="entry name" value="3-OXOACYL-(ACYL-CARRIER-PROTEIN) REDUCTASE"/>
    <property type="match status" value="1"/>
</dbReference>
<reference evidence="3 4" key="1">
    <citation type="submission" date="2018-08" db="EMBL/GenBank/DDBJ databases">
        <title>Genomic Encyclopedia of Archaeal and Bacterial Type Strains, Phase II (KMG-II): from individual species to whole genera.</title>
        <authorList>
            <person name="Goeker M."/>
        </authorList>
    </citation>
    <scope>NUCLEOTIDE SEQUENCE [LARGE SCALE GENOMIC DNA]</scope>
    <source>
        <strain evidence="3 4">DSM 45791</strain>
    </source>
</reference>
<dbReference type="Pfam" id="PF00106">
    <property type="entry name" value="adh_short"/>
    <property type="match status" value="1"/>
</dbReference>
<dbReference type="PRINTS" id="PR00081">
    <property type="entry name" value="GDHRDH"/>
</dbReference>